<accession>A0ABR3MVH1</accession>
<reference evidence="2 3" key="1">
    <citation type="submission" date="2023-09" db="EMBL/GenBank/DDBJ databases">
        <authorList>
            <person name="Wang M."/>
        </authorList>
    </citation>
    <scope>NUCLEOTIDE SEQUENCE [LARGE SCALE GENOMIC DNA]</scope>
    <source>
        <strain evidence="2">GT-2023</strain>
        <tissue evidence="2">Liver</tissue>
    </source>
</reference>
<feature type="compositionally biased region" description="Polar residues" evidence="1">
    <location>
        <begin position="128"/>
        <end position="137"/>
    </location>
</feature>
<evidence type="ECO:0000313" key="2">
    <source>
        <dbReference type="EMBL" id="KAL1268629.1"/>
    </source>
</evidence>
<evidence type="ECO:0000256" key="1">
    <source>
        <dbReference type="SAM" id="MobiDB-lite"/>
    </source>
</evidence>
<evidence type="ECO:0000313" key="3">
    <source>
        <dbReference type="Proteomes" id="UP001558613"/>
    </source>
</evidence>
<organism evidence="2 3">
    <name type="scientific">Cirrhinus molitorella</name>
    <name type="common">mud carp</name>
    <dbReference type="NCBI Taxonomy" id="172907"/>
    <lineage>
        <taxon>Eukaryota</taxon>
        <taxon>Metazoa</taxon>
        <taxon>Chordata</taxon>
        <taxon>Craniata</taxon>
        <taxon>Vertebrata</taxon>
        <taxon>Euteleostomi</taxon>
        <taxon>Actinopterygii</taxon>
        <taxon>Neopterygii</taxon>
        <taxon>Teleostei</taxon>
        <taxon>Ostariophysi</taxon>
        <taxon>Cypriniformes</taxon>
        <taxon>Cyprinidae</taxon>
        <taxon>Labeoninae</taxon>
        <taxon>Labeonini</taxon>
        <taxon>Cirrhinus</taxon>
    </lineage>
</organism>
<proteinExistence type="predicted"/>
<keyword evidence="3" id="KW-1185">Reference proteome</keyword>
<gene>
    <name evidence="2" type="ORF">QQF64_033992</name>
</gene>
<feature type="region of interest" description="Disordered" evidence="1">
    <location>
        <begin position="96"/>
        <end position="166"/>
    </location>
</feature>
<feature type="compositionally biased region" description="Polar residues" evidence="1">
    <location>
        <begin position="104"/>
        <end position="120"/>
    </location>
</feature>
<feature type="compositionally biased region" description="Polar residues" evidence="1">
    <location>
        <begin position="146"/>
        <end position="166"/>
    </location>
</feature>
<comment type="caution">
    <text evidence="2">The sequence shown here is derived from an EMBL/GenBank/DDBJ whole genome shotgun (WGS) entry which is preliminary data.</text>
</comment>
<name>A0ABR3MVH1_9TELE</name>
<dbReference type="EMBL" id="JAYMGO010000009">
    <property type="protein sequence ID" value="KAL1268629.1"/>
    <property type="molecule type" value="Genomic_DNA"/>
</dbReference>
<sequence>MAVLPRGTLNKLSLESTALMLREVMPPPLHYPQELKTFFEVLQKIFLQLDATRLSTKMLGKATTKREAIVIGIKEVTCLGNVGMITDMWIDDYHKPHEDDNSEVQEPSILSSNSPASVTPSHPALLSPASTSSTHQCTDLRRTSTEDITLTAPSDLSTIDESATQPKPSLFQVTTIAGETVNQGASSKPSARHAARTKKRKIDQLQSLMDDWGQKFMDSSSKEFEEMMRREQKRDEEERQERELLRQCESDGLRFLSRLWLNFIGVQLVYFCNTVFNRYSFTCSLTEIVHNNASYHHTTDCLDRVLTSVFKGSSTFF</sequence>
<protein>
    <submittedName>
        <fullName evidence="2">Uncharacterized protein</fullName>
    </submittedName>
</protein>
<dbReference type="Proteomes" id="UP001558613">
    <property type="component" value="Unassembled WGS sequence"/>
</dbReference>